<feature type="region of interest" description="Disordered" evidence="1">
    <location>
        <begin position="154"/>
        <end position="187"/>
    </location>
</feature>
<dbReference type="EMBL" id="LLXL01000506">
    <property type="protein sequence ID" value="PKK71592.1"/>
    <property type="molecule type" value="Genomic_DNA"/>
</dbReference>
<protein>
    <submittedName>
        <fullName evidence="2">Uncharacterized protein</fullName>
    </submittedName>
</protein>
<comment type="caution">
    <text evidence="2">The sequence shown here is derived from an EMBL/GenBank/DDBJ whole genome shotgun (WGS) entry which is preliminary data.</text>
</comment>
<dbReference type="VEuPathDB" id="FungiDB:FUN_004265"/>
<accession>A0A2N1NCH5</accession>
<reference evidence="2 3" key="1">
    <citation type="submission" date="2016-04" db="EMBL/GenBank/DDBJ databases">
        <title>Genome analyses suggest a sexual origin of heterokaryosis in a supposedly ancient asexual fungus.</title>
        <authorList>
            <person name="Ropars J."/>
            <person name="Sedzielewska K."/>
            <person name="Noel J."/>
            <person name="Charron P."/>
            <person name="Farinelli L."/>
            <person name="Marton T."/>
            <person name="Kruger M."/>
            <person name="Pelin A."/>
            <person name="Brachmann A."/>
            <person name="Corradi N."/>
        </authorList>
    </citation>
    <scope>NUCLEOTIDE SEQUENCE [LARGE SCALE GENOMIC DNA]</scope>
    <source>
        <strain evidence="2 3">C2</strain>
    </source>
</reference>
<organism evidence="2 3">
    <name type="scientific">Rhizophagus irregularis</name>
    <dbReference type="NCBI Taxonomy" id="588596"/>
    <lineage>
        <taxon>Eukaryota</taxon>
        <taxon>Fungi</taxon>
        <taxon>Fungi incertae sedis</taxon>
        <taxon>Mucoromycota</taxon>
        <taxon>Glomeromycotina</taxon>
        <taxon>Glomeromycetes</taxon>
        <taxon>Glomerales</taxon>
        <taxon>Glomeraceae</taxon>
        <taxon>Rhizophagus</taxon>
    </lineage>
</organism>
<evidence type="ECO:0000256" key="1">
    <source>
        <dbReference type="SAM" id="MobiDB-lite"/>
    </source>
</evidence>
<feature type="compositionally biased region" description="Basic and acidic residues" evidence="1">
    <location>
        <begin position="166"/>
        <end position="181"/>
    </location>
</feature>
<gene>
    <name evidence="2" type="ORF">RhiirC2_711016</name>
</gene>
<evidence type="ECO:0000313" key="2">
    <source>
        <dbReference type="EMBL" id="PKK71592.1"/>
    </source>
</evidence>
<sequence>MDRNECNRSGGIQHAVEGRLPCHKEAWQTEIEKSLRKRTKNWYRRVKMRNKKKESLPILPEYFTGNALSYYLNTHNINLSAYKVRRRYDLTGIPEFTFDYPTASKRHFTYRKRTRPRTPPIIEDKVIETNNSDQDTFFSDKLILDFHRAHFARNPPIQHQRPPTPEPDHIQSIKDGDERPIAKPRKRKIKFPPTPILAAQINGIGRIPNPNPKSQIPNPISHIPIPNPI</sequence>
<name>A0A2N1NCH5_9GLOM</name>
<dbReference type="Proteomes" id="UP000233469">
    <property type="component" value="Unassembled WGS sequence"/>
</dbReference>
<feature type="compositionally biased region" description="Low complexity" evidence="1">
    <location>
        <begin position="216"/>
        <end position="229"/>
    </location>
</feature>
<dbReference type="AlphaFoldDB" id="A0A2N1NCH5"/>
<feature type="region of interest" description="Disordered" evidence="1">
    <location>
        <begin position="207"/>
        <end position="229"/>
    </location>
</feature>
<proteinExistence type="predicted"/>
<evidence type="ECO:0000313" key="3">
    <source>
        <dbReference type="Proteomes" id="UP000233469"/>
    </source>
</evidence>
<reference evidence="2 3" key="2">
    <citation type="submission" date="2017-10" db="EMBL/GenBank/DDBJ databases">
        <title>Extensive intraspecific genome diversity in a model arbuscular mycorrhizal fungus.</title>
        <authorList>
            <person name="Chen E.C.H."/>
            <person name="Morin E."/>
            <person name="Baudet D."/>
            <person name="Noel J."/>
            <person name="Ndikumana S."/>
            <person name="Charron P."/>
            <person name="St-Onge C."/>
            <person name="Giorgi J."/>
            <person name="Grigoriev I.V."/>
            <person name="Roux C."/>
            <person name="Martin F.M."/>
            <person name="Corradi N."/>
        </authorList>
    </citation>
    <scope>NUCLEOTIDE SEQUENCE [LARGE SCALE GENOMIC DNA]</scope>
    <source>
        <strain evidence="2 3">C2</strain>
    </source>
</reference>